<evidence type="ECO:0000256" key="4">
    <source>
        <dbReference type="ARBA" id="ARBA00013149"/>
    </source>
</evidence>
<feature type="domain" description="Photolyase/cryptochrome alpha/beta" evidence="14">
    <location>
        <begin position="22"/>
        <end position="157"/>
    </location>
</feature>
<comment type="catalytic activity">
    <reaction evidence="13">
        <text>cyclobutadipyrimidine (in DNA) = 2 pyrimidine residues (in DNA).</text>
        <dbReference type="EC" id="4.1.99.3"/>
    </reaction>
</comment>
<dbReference type="GO" id="GO:0000719">
    <property type="term" value="P:photoreactive repair"/>
    <property type="evidence" value="ECO:0007669"/>
    <property type="project" value="TreeGrafter"/>
</dbReference>
<dbReference type="Gene3D" id="3.40.50.620">
    <property type="entry name" value="HUPs"/>
    <property type="match status" value="1"/>
</dbReference>
<accession>D2R5E5</accession>
<evidence type="ECO:0000256" key="11">
    <source>
        <dbReference type="ARBA" id="ARBA00023239"/>
    </source>
</evidence>
<dbReference type="HOGENOM" id="CLU_026342_2_1_0"/>
<dbReference type="GO" id="GO:0003904">
    <property type="term" value="F:deoxyribodipyrimidine photo-lyase activity"/>
    <property type="evidence" value="ECO:0007669"/>
    <property type="project" value="UniProtKB-EC"/>
</dbReference>
<evidence type="ECO:0000256" key="8">
    <source>
        <dbReference type="ARBA" id="ARBA00022827"/>
    </source>
</evidence>
<dbReference type="SUPFAM" id="SSF52425">
    <property type="entry name" value="Cryptochrome/photolyase, N-terminal domain"/>
    <property type="match status" value="1"/>
</dbReference>
<name>D2R5E5_PIRSD</name>
<keyword evidence="8" id="KW-0274">FAD</keyword>
<dbReference type="InterPro" id="IPR052219">
    <property type="entry name" value="Photolyase_Class-2"/>
</dbReference>
<protein>
    <recommendedName>
        <fullName evidence="5">Deoxyribodipyrimidine photo-lyase</fullName>
        <ecNumber evidence="4">4.1.99.3</ecNumber>
    </recommendedName>
    <alternativeName>
        <fullName evidence="12">DNA photolyase</fullName>
    </alternativeName>
</protein>
<dbReference type="STRING" id="530564.Psta_0718"/>
<dbReference type="KEGG" id="psl:Psta_0718"/>
<evidence type="ECO:0000256" key="1">
    <source>
        <dbReference type="ARBA" id="ARBA00001932"/>
    </source>
</evidence>
<evidence type="ECO:0000256" key="10">
    <source>
        <dbReference type="ARBA" id="ARBA00023204"/>
    </source>
</evidence>
<proteinExistence type="inferred from homology"/>
<comment type="cofactor">
    <cofactor evidence="1">
        <name>(6R)-5,10-methylene-5,6,7,8-tetrahydrofolate</name>
        <dbReference type="ChEBI" id="CHEBI:15636"/>
    </cofactor>
</comment>
<evidence type="ECO:0000256" key="6">
    <source>
        <dbReference type="ARBA" id="ARBA00022630"/>
    </source>
</evidence>
<evidence type="ECO:0000256" key="3">
    <source>
        <dbReference type="ARBA" id="ARBA00006409"/>
    </source>
</evidence>
<evidence type="ECO:0000259" key="14">
    <source>
        <dbReference type="PROSITE" id="PS51645"/>
    </source>
</evidence>
<dbReference type="OrthoDB" id="9772484at2"/>
<dbReference type="FunFam" id="1.10.579.10:FF:000002">
    <property type="entry name" value="Deoxyribodipyrimidine photolyase"/>
    <property type="match status" value="1"/>
</dbReference>
<keyword evidence="7" id="KW-0227">DNA damage</keyword>
<keyword evidence="11 15" id="KW-0456">Lyase</keyword>
<evidence type="ECO:0000256" key="7">
    <source>
        <dbReference type="ARBA" id="ARBA00022763"/>
    </source>
</evidence>
<dbReference type="Gene3D" id="1.10.579.10">
    <property type="entry name" value="DNA Cyclobutane Dipyrimidine Photolyase, subunit A, domain 3"/>
    <property type="match status" value="1"/>
</dbReference>
<sequence length="502" mass="57559">MASVPDLRIRVLRDLPVRADGEFVLYWMIAFRRRRSNFSLQRAVEWARELRKPLVILEAVRTRYEWASDRLHRFIIEGMQDNAHDLGELRQSGVVYHPYVEPTHGAGAGLLEALAKRAAVVITDDFPCFFLPQMTKVAARKVPVRMETIDGNGILPMRAADKTFTMAFHFRRWLQKNLKPHLAEEAFPEEDPLARVKLPALKKLPAEITERWPAADFKQLLGARGLAQLPIDHSVTPTSEVGGAASAARVLERFLDSRLSRYGERNEPDANAASGLSPWLHFGHVSVHDIARRALARESWSHAKLSAKTDGKAGAWWGVSAACEGFLDELITWREIGFNFCSRNDNFDQDESLPTWVQKTLDKHAVDPRPNLYTLDQFESSTTHDLLWNAAQRQLVREGRIHNYMRMLWGKKILEWSTSPREALRIMIQLNNKYALDGRNPNSYSGIFWILGRYDRPWSPERPIFGNIRYMSSDNTARKLRVKNYLKQFGSDLPAASQKQMF</sequence>
<evidence type="ECO:0000313" key="15">
    <source>
        <dbReference type="EMBL" id="ADB15404.1"/>
    </source>
</evidence>
<keyword evidence="10" id="KW-0234">DNA repair</keyword>
<keyword evidence="6" id="KW-0285">Flavoprotein</keyword>
<dbReference type="InterPro" id="IPR036134">
    <property type="entry name" value="Crypto/Photolyase_FAD-like_sf"/>
</dbReference>
<evidence type="ECO:0000313" key="16">
    <source>
        <dbReference type="Proteomes" id="UP000001887"/>
    </source>
</evidence>
<organism evidence="15 16">
    <name type="scientific">Pirellula staleyi (strain ATCC 27377 / DSM 6068 / ICPB 4128)</name>
    <name type="common">Pirella staleyi</name>
    <dbReference type="NCBI Taxonomy" id="530564"/>
    <lineage>
        <taxon>Bacteria</taxon>
        <taxon>Pseudomonadati</taxon>
        <taxon>Planctomycetota</taxon>
        <taxon>Planctomycetia</taxon>
        <taxon>Pirellulales</taxon>
        <taxon>Pirellulaceae</taxon>
        <taxon>Pirellula</taxon>
    </lineage>
</organism>
<evidence type="ECO:0000256" key="13">
    <source>
        <dbReference type="ARBA" id="ARBA00033999"/>
    </source>
</evidence>
<comment type="similarity">
    <text evidence="3">Belongs to the DNA photolyase class-2 family.</text>
</comment>
<dbReference type="AlphaFoldDB" id="D2R5E5"/>
<dbReference type="PANTHER" id="PTHR10211:SF0">
    <property type="entry name" value="DEOXYRIBODIPYRIMIDINE PHOTO-LYASE"/>
    <property type="match status" value="1"/>
</dbReference>
<dbReference type="Proteomes" id="UP000001887">
    <property type="component" value="Chromosome"/>
</dbReference>
<keyword evidence="16" id="KW-1185">Reference proteome</keyword>
<dbReference type="InterPro" id="IPR014729">
    <property type="entry name" value="Rossmann-like_a/b/a_fold"/>
</dbReference>
<dbReference type="InterPro" id="IPR036155">
    <property type="entry name" value="Crypto/Photolyase_N_sf"/>
</dbReference>
<dbReference type="SUPFAM" id="SSF48173">
    <property type="entry name" value="Cryptochrome/photolyase FAD-binding domain"/>
    <property type="match status" value="1"/>
</dbReference>
<dbReference type="InterPro" id="IPR006050">
    <property type="entry name" value="DNA_photolyase_N"/>
</dbReference>
<dbReference type="PANTHER" id="PTHR10211">
    <property type="entry name" value="DEOXYRIBODIPYRIMIDINE PHOTOLYASE"/>
    <property type="match status" value="1"/>
</dbReference>
<dbReference type="GO" id="GO:0003677">
    <property type="term" value="F:DNA binding"/>
    <property type="evidence" value="ECO:0007669"/>
    <property type="project" value="UniProtKB-KW"/>
</dbReference>
<evidence type="ECO:0000256" key="12">
    <source>
        <dbReference type="ARBA" id="ARBA00031671"/>
    </source>
</evidence>
<dbReference type="Gene3D" id="1.25.40.80">
    <property type="match status" value="1"/>
</dbReference>
<evidence type="ECO:0000256" key="9">
    <source>
        <dbReference type="ARBA" id="ARBA00023125"/>
    </source>
</evidence>
<dbReference type="eggNOG" id="COG0415">
    <property type="taxonomic scope" value="Bacteria"/>
</dbReference>
<comment type="cofactor">
    <cofactor evidence="2">
        <name>FAD</name>
        <dbReference type="ChEBI" id="CHEBI:57692"/>
    </cofactor>
</comment>
<keyword evidence="9" id="KW-0238">DNA-binding</keyword>
<dbReference type="EMBL" id="CP001848">
    <property type="protein sequence ID" value="ADB15404.1"/>
    <property type="molecule type" value="Genomic_DNA"/>
</dbReference>
<dbReference type="PROSITE" id="PS51645">
    <property type="entry name" value="PHR_CRY_ALPHA_BETA"/>
    <property type="match status" value="1"/>
</dbReference>
<evidence type="ECO:0000256" key="5">
    <source>
        <dbReference type="ARBA" id="ARBA00014046"/>
    </source>
</evidence>
<reference evidence="15 16" key="1">
    <citation type="journal article" date="2009" name="Stand. Genomic Sci.">
        <title>Complete genome sequence of Pirellula staleyi type strain (ATCC 27377).</title>
        <authorList>
            <person name="Clum A."/>
            <person name="Tindall B.J."/>
            <person name="Sikorski J."/>
            <person name="Ivanova N."/>
            <person name="Mavrommatis K."/>
            <person name="Lucas S."/>
            <person name="Glavina del Rio T."/>
            <person name="Nolan M."/>
            <person name="Chen F."/>
            <person name="Tice H."/>
            <person name="Pitluck S."/>
            <person name="Cheng J.F."/>
            <person name="Chertkov O."/>
            <person name="Brettin T."/>
            <person name="Han C."/>
            <person name="Detter J.C."/>
            <person name="Kuske C."/>
            <person name="Bruce D."/>
            <person name="Goodwin L."/>
            <person name="Ovchinikova G."/>
            <person name="Pati A."/>
            <person name="Mikhailova N."/>
            <person name="Chen A."/>
            <person name="Palaniappan K."/>
            <person name="Land M."/>
            <person name="Hauser L."/>
            <person name="Chang Y.J."/>
            <person name="Jeffries C.D."/>
            <person name="Chain P."/>
            <person name="Rohde M."/>
            <person name="Goker M."/>
            <person name="Bristow J."/>
            <person name="Eisen J.A."/>
            <person name="Markowitz V."/>
            <person name="Hugenholtz P."/>
            <person name="Kyrpides N.C."/>
            <person name="Klenk H.P."/>
            <person name="Lapidus A."/>
        </authorList>
    </citation>
    <scope>NUCLEOTIDE SEQUENCE [LARGE SCALE GENOMIC DNA]</scope>
    <source>
        <strain evidence="16">ATCC 27377 / DSM 6068 / ICPB 4128</strain>
    </source>
</reference>
<evidence type="ECO:0000256" key="2">
    <source>
        <dbReference type="ARBA" id="ARBA00001974"/>
    </source>
</evidence>
<dbReference type="EC" id="4.1.99.3" evidence="4"/>
<gene>
    <name evidence="15" type="ordered locus">Psta_0718</name>
</gene>